<dbReference type="Proteomes" id="UP000275461">
    <property type="component" value="Unassembled WGS sequence"/>
</dbReference>
<evidence type="ECO:0000256" key="3">
    <source>
        <dbReference type="ARBA" id="ARBA00011152"/>
    </source>
</evidence>
<keyword evidence="9 12" id="KW-0456">Lyase</keyword>
<keyword evidence="6 12" id="KW-0378">Hydrolase</keyword>
<accession>A0A498BXM3</accession>
<keyword evidence="16" id="KW-1185">Reference proteome</keyword>
<evidence type="ECO:0000256" key="8">
    <source>
        <dbReference type="ARBA" id="ARBA00023102"/>
    </source>
</evidence>
<comment type="subunit">
    <text evidence="3 12">Heterodimer of HisH and HisF.</text>
</comment>
<dbReference type="UniPathway" id="UPA00031">
    <property type="reaction ID" value="UER00010"/>
</dbReference>
<dbReference type="InterPro" id="IPR029062">
    <property type="entry name" value="Class_I_gatase-like"/>
</dbReference>
<comment type="catalytic activity">
    <reaction evidence="11 12">
        <text>L-glutamine + H2O = L-glutamate + NH4(+)</text>
        <dbReference type="Rhea" id="RHEA:15889"/>
        <dbReference type="ChEBI" id="CHEBI:15377"/>
        <dbReference type="ChEBI" id="CHEBI:28938"/>
        <dbReference type="ChEBI" id="CHEBI:29985"/>
        <dbReference type="ChEBI" id="CHEBI:58359"/>
        <dbReference type="EC" id="3.5.1.2"/>
    </reaction>
</comment>
<evidence type="ECO:0000256" key="4">
    <source>
        <dbReference type="ARBA" id="ARBA00022490"/>
    </source>
</evidence>
<comment type="subcellular location">
    <subcellularLocation>
        <location evidence="1 12">Cytoplasm</location>
    </subcellularLocation>
</comment>
<evidence type="ECO:0000256" key="2">
    <source>
        <dbReference type="ARBA" id="ARBA00005091"/>
    </source>
</evidence>
<dbReference type="EMBL" id="RCDA01000003">
    <property type="protein sequence ID" value="RLK48135.1"/>
    <property type="molecule type" value="Genomic_DNA"/>
</dbReference>
<comment type="caution">
    <text evidence="15">The sequence shown here is derived from an EMBL/GenBank/DDBJ whole genome shotgun (WGS) entry which is preliminary data.</text>
</comment>
<dbReference type="RefSeq" id="WP_121442545.1">
    <property type="nucleotide sequence ID" value="NZ_RCDA01000003.1"/>
</dbReference>
<evidence type="ECO:0000256" key="5">
    <source>
        <dbReference type="ARBA" id="ARBA00022605"/>
    </source>
</evidence>
<proteinExistence type="inferred from homology"/>
<dbReference type="Gene3D" id="3.40.50.880">
    <property type="match status" value="1"/>
</dbReference>
<gene>
    <name evidence="12" type="primary">hisH</name>
    <name evidence="15" type="ORF">DFR31_2012</name>
</gene>
<evidence type="ECO:0000256" key="13">
    <source>
        <dbReference type="PIRSR" id="PIRSR000495-1"/>
    </source>
</evidence>
<reference evidence="15 16" key="1">
    <citation type="submission" date="2018-10" db="EMBL/GenBank/DDBJ databases">
        <title>Genomic Encyclopedia of Type Strains, Phase IV (KMG-IV): sequencing the most valuable type-strain genomes for metagenomic binning, comparative biology and taxonomic classification.</title>
        <authorList>
            <person name="Goeker M."/>
        </authorList>
    </citation>
    <scope>NUCLEOTIDE SEQUENCE [LARGE SCALE GENOMIC DNA]</scope>
    <source>
        <strain evidence="15 16">DSM 12769</strain>
    </source>
</reference>
<dbReference type="EC" id="4.3.2.10" evidence="12"/>
<dbReference type="CDD" id="cd01748">
    <property type="entry name" value="GATase1_IGP_Synthase"/>
    <property type="match status" value="1"/>
</dbReference>
<feature type="active site" evidence="12 13">
    <location>
        <position position="194"/>
    </location>
</feature>
<dbReference type="GO" id="GO:0016829">
    <property type="term" value="F:lyase activity"/>
    <property type="evidence" value="ECO:0007669"/>
    <property type="project" value="UniProtKB-KW"/>
</dbReference>
<comment type="pathway">
    <text evidence="2 12">Amino-acid biosynthesis; L-histidine biosynthesis; L-histidine from 5-phospho-alpha-D-ribose 1-diphosphate: step 5/9.</text>
</comment>
<keyword evidence="4 12" id="KW-0963">Cytoplasm</keyword>
<dbReference type="PANTHER" id="PTHR42701:SF2">
    <property type="entry name" value="IMIDAZOLE GLYCEROL PHOSPHATE SYNTHASE SUBUNIT HISH 1"/>
    <property type="match status" value="1"/>
</dbReference>
<keyword evidence="5 12" id="KW-0028">Amino-acid biosynthesis</keyword>
<keyword evidence="7 12" id="KW-0315">Glutamine amidotransferase</keyword>
<comment type="function">
    <text evidence="12">IGPS catalyzes the conversion of PRFAR and glutamine to IGP, AICAR and glutamate. The HisH subunit catalyzes the hydrolysis of glutamine to glutamate and ammonia as part of the synthesis of IGP and AICAR. The resulting ammonia molecule is channeled to the active site of HisF.</text>
</comment>
<organism evidence="15 16">
    <name type="scientific">Alkalispirillum mobile</name>
    <dbReference type="NCBI Taxonomy" id="85925"/>
    <lineage>
        <taxon>Bacteria</taxon>
        <taxon>Pseudomonadati</taxon>
        <taxon>Pseudomonadota</taxon>
        <taxon>Gammaproteobacteria</taxon>
        <taxon>Chromatiales</taxon>
        <taxon>Ectothiorhodospiraceae</taxon>
        <taxon>Alkalispirillum</taxon>
    </lineage>
</organism>
<protein>
    <recommendedName>
        <fullName evidence="12">Imidazole glycerol phosphate synthase subunit HisH</fullName>
        <ecNumber evidence="12">4.3.2.10</ecNumber>
    </recommendedName>
    <alternativeName>
        <fullName evidence="12">IGP synthase glutaminase subunit</fullName>
        <ecNumber evidence="12">3.5.1.2</ecNumber>
    </alternativeName>
    <alternativeName>
        <fullName evidence="12">IGP synthase subunit HisH</fullName>
    </alternativeName>
    <alternativeName>
        <fullName evidence="12">ImGP synthase subunit HisH</fullName>
        <shortName evidence="12">IGPS subunit HisH</shortName>
    </alternativeName>
</protein>
<dbReference type="PIRSF" id="PIRSF000495">
    <property type="entry name" value="Amidotransf_hisH"/>
    <property type="match status" value="1"/>
</dbReference>
<dbReference type="PROSITE" id="PS51273">
    <property type="entry name" value="GATASE_TYPE_1"/>
    <property type="match status" value="1"/>
</dbReference>
<dbReference type="HAMAP" id="MF_00278">
    <property type="entry name" value="HisH"/>
    <property type="match status" value="1"/>
</dbReference>
<evidence type="ECO:0000259" key="14">
    <source>
        <dbReference type="Pfam" id="PF00117"/>
    </source>
</evidence>
<evidence type="ECO:0000256" key="7">
    <source>
        <dbReference type="ARBA" id="ARBA00022962"/>
    </source>
</evidence>
<feature type="active site" description="Nucleophile" evidence="12 13">
    <location>
        <position position="82"/>
    </location>
</feature>
<evidence type="ECO:0000256" key="11">
    <source>
        <dbReference type="ARBA" id="ARBA00049534"/>
    </source>
</evidence>
<keyword evidence="8 12" id="KW-0368">Histidine biosynthesis</keyword>
<dbReference type="InterPro" id="IPR017926">
    <property type="entry name" value="GATASE"/>
</dbReference>
<dbReference type="GO" id="GO:0000107">
    <property type="term" value="F:imidazoleglycerol-phosphate synthase activity"/>
    <property type="evidence" value="ECO:0007669"/>
    <property type="project" value="UniProtKB-UniRule"/>
</dbReference>
<evidence type="ECO:0000313" key="16">
    <source>
        <dbReference type="Proteomes" id="UP000275461"/>
    </source>
</evidence>
<comment type="catalytic activity">
    <reaction evidence="10 12">
        <text>5-[(5-phospho-1-deoxy-D-ribulos-1-ylimino)methylamino]-1-(5-phospho-beta-D-ribosyl)imidazole-4-carboxamide + L-glutamine = D-erythro-1-(imidazol-4-yl)glycerol 3-phosphate + 5-amino-1-(5-phospho-beta-D-ribosyl)imidazole-4-carboxamide + L-glutamate + H(+)</text>
        <dbReference type="Rhea" id="RHEA:24793"/>
        <dbReference type="ChEBI" id="CHEBI:15378"/>
        <dbReference type="ChEBI" id="CHEBI:29985"/>
        <dbReference type="ChEBI" id="CHEBI:58278"/>
        <dbReference type="ChEBI" id="CHEBI:58359"/>
        <dbReference type="ChEBI" id="CHEBI:58475"/>
        <dbReference type="ChEBI" id="CHEBI:58525"/>
        <dbReference type="EC" id="4.3.2.10"/>
    </reaction>
</comment>
<dbReference type="Pfam" id="PF00117">
    <property type="entry name" value="GATase"/>
    <property type="match status" value="1"/>
</dbReference>
<dbReference type="GO" id="GO:0004359">
    <property type="term" value="F:glutaminase activity"/>
    <property type="evidence" value="ECO:0007669"/>
    <property type="project" value="UniProtKB-EC"/>
</dbReference>
<feature type="domain" description="Glutamine amidotransferase" evidence="14">
    <location>
        <begin position="6"/>
        <end position="201"/>
    </location>
</feature>
<dbReference type="SUPFAM" id="SSF52317">
    <property type="entry name" value="Class I glutamine amidotransferase-like"/>
    <property type="match status" value="1"/>
</dbReference>
<name>A0A498BXM3_9GAMM</name>
<dbReference type="EC" id="3.5.1.2" evidence="12"/>
<evidence type="ECO:0000256" key="1">
    <source>
        <dbReference type="ARBA" id="ARBA00004496"/>
    </source>
</evidence>
<dbReference type="AlphaFoldDB" id="A0A498BXM3"/>
<dbReference type="GO" id="GO:0000105">
    <property type="term" value="P:L-histidine biosynthetic process"/>
    <property type="evidence" value="ECO:0007669"/>
    <property type="project" value="UniProtKB-UniRule"/>
</dbReference>
<evidence type="ECO:0000256" key="9">
    <source>
        <dbReference type="ARBA" id="ARBA00023239"/>
    </source>
</evidence>
<evidence type="ECO:0000256" key="10">
    <source>
        <dbReference type="ARBA" id="ARBA00047838"/>
    </source>
</evidence>
<feature type="active site" evidence="12 13">
    <location>
        <position position="192"/>
    </location>
</feature>
<evidence type="ECO:0000313" key="15">
    <source>
        <dbReference type="EMBL" id="RLK48135.1"/>
    </source>
</evidence>
<dbReference type="PANTHER" id="PTHR42701">
    <property type="entry name" value="IMIDAZOLE GLYCEROL PHOSPHATE SYNTHASE SUBUNIT HISH"/>
    <property type="match status" value="1"/>
</dbReference>
<evidence type="ECO:0000256" key="12">
    <source>
        <dbReference type="HAMAP-Rule" id="MF_00278"/>
    </source>
</evidence>
<evidence type="ECO:0000256" key="6">
    <source>
        <dbReference type="ARBA" id="ARBA00022801"/>
    </source>
</evidence>
<sequence length="214" mass="23664">MGFVAVVDYGMGNLRSVSRALEFAGGGGRVRITADADDVQRAERVVFPGVGAMRDCMSELQRLELVDVLREAAQTKPFLGVCLGMQALLSRSEENDGVEALDILPGAVRRFADDQAGPDGRRLKVPHMGWNQVRQVQGHPLWADIPDDSWFYFVHSYYVAPAQEDWVAGRTEYGVHFASAVARGNVFATQFHPEKSQRPGLVLLGNFLRWDGSE</sequence>
<dbReference type="OrthoDB" id="9807137at2"/>
<dbReference type="GO" id="GO:0005737">
    <property type="term" value="C:cytoplasm"/>
    <property type="evidence" value="ECO:0007669"/>
    <property type="project" value="UniProtKB-SubCell"/>
</dbReference>
<dbReference type="FunFam" id="3.40.50.880:FF:000023">
    <property type="entry name" value="Imidazole glycerol phosphate synthase subunit HisH"/>
    <property type="match status" value="1"/>
</dbReference>
<dbReference type="NCBIfam" id="TIGR01855">
    <property type="entry name" value="IMP_synth_hisH"/>
    <property type="match status" value="1"/>
</dbReference>
<dbReference type="InterPro" id="IPR010139">
    <property type="entry name" value="Imidazole-glycPsynth_HisH"/>
</dbReference>